<organism evidence="1 2">
    <name type="scientific">Gracilibacillus caseinilyticus</name>
    <dbReference type="NCBI Taxonomy" id="2932256"/>
    <lineage>
        <taxon>Bacteria</taxon>
        <taxon>Bacillati</taxon>
        <taxon>Bacillota</taxon>
        <taxon>Bacilli</taxon>
        <taxon>Bacillales</taxon>
        <taxon>Bacillaceae</taxon>
        <taxon>Gracilibacillus</taxon>
    </lineage>
</organism>
<dbReference type="EMBL" id="CP095072">
    <property type="protein sequence ID" value="UOQ49415.1"/>
    <property type="molecule type" value="Genomic_DNA"/>
</dbReference>
<reference evidence="1 2" key="1">
    <citation type="submission" date="2022-04" db="EMBL/GenBank/DDBJ databases">
        <title>Gracilibacillus sp. isolated from saltern.</title>
        <authorList>
            <person name="Won M."/>
            <person name="Lee C.-M."/>
            <person name="Woen H.-Y."/>
            <person name="Kwon S.-W."/>
        </authorList>
    </citation>
    <scope>NUCLEOTIDE SEQUENCE [LARGE SCALE GENOMIC DNA]</scope>
    <source>
        <strain evidence="1 2">SSWR10-1</strain>
    </source>
</reference>
<evidence type="ECO:0000313" key="1">
    <source>
        <dbReference type="EMBL" id="UOQ49415.1"/>
    </source>
</evidence>
<name>A0ABY4EZN6_9BACI</name>
<gene>
    <name evidence="1" type="ORF">MUN88_04735</name>
</gene>
<dbReference type="Proteomes" id="UP000831782">
    <property type="component" value="Chromosome"/>
</dbReference>
<evidence type="ECO:0000313" key="2">
    <source>
        <dbReference type="Proteomes" id="UP000831782"/>
    </source>
</evidence>
<proteinExistence type="predicted"/>
<keyword evidence="2" id="KW-1185">Reference proteome</keyword>
<sequence length="65" mass="7756">MNQDQKERLFRCFCEARKTQGFFSSCLDKSSTKEERDVLIELVQDYARASNKIKDYCLENYHNNP</sequence>
<protein>
    <recommendedName>
        <fullName evidence="3">Spo0E like sporulation regulatory protein</fullName>
    </recommendedName>
</protein>
<evidence type="ECO:0008006" key="3">
    <source>
        <dbReference type="Google" id="ProtNLM"/>
    </source>
</evidence>
<accession>A0ABY4EZN6</accession>
<dbReference type="RefSeq" id="WP_244721471.1">
    <property type="nucleotide sequence ID" value="NZ_CP095072.1"/>
</dbReference>